<comment type="caution">
    <text evidence="1">The sequence shown here is derived from an EMBL/GenBank/DDBJ whole genome shotgun (WGS) entry which is preliminary data.</text>
</comment>
<name>A0A0F9B2Q5_9ZZZZ</name>
<gene>
    <name evidence="1" type="ORF">LCGC14_2500590</name>
</gene>
<dbReference type="AlphaFoldDB" id="A0A0F9B2Q5"/>
<feature type="non-terminal residue" evidence="1">
    <location>
        <position position="1"/>
    </location>
</feature>
<evidence type="ECO:0000313" key="1">
    <source>
        <dbReference type="EMBL" id="KKL15940.1"/>
    </source>
</evidence>
<accession>A0A0F9B2Q5</accession>
<organism evidence="1">
    <name type="scientific">marine sediment metagenome</name>
    <dbReference type="NCBI Taxonomy" id="412755"/>
    <lineage>
        <taxon>unclassified sequences</taxon>
        <taxon>metagenomes</taxon>
        <taxon>ecological metagenomes</taxon>
    </lineage>
</organism>
<protein>
    <submittedName>
        <fullName evidence="1">Uncharacterized protein</fullName>
    </submittedName>
</protein>
<proteinExistence type="predicted"/>
<dbReference type="EMBL" id="LAZR01039864">
    <property type="protein sequence ID" value="KKL15940.1"/>
    <property type="molecule type" value="Genomic_DNA"/>
</dbReference>
<reference evidence="1" key="1">
    <citation type="journal article" date="2015" name="Nature">
        <title>Complex archaea that bridge the gap between prokaryotes and eukaryotes.</title>
        <authorList>
            <person name="Spang A."/>
            <person name="Saw J.H."/>
            <person name="Jorgensen S.L."/>
            <person name="Zaremba-Niedzwiedzka K."/>
            <person name="Martijn J."/>
            <person name="Lind A.E."/>
            <person name="van Eijk R."/>
            <person name="Schleper C."/>
            <person name="Guy L."/>
            <person name="Ettema T.J."/>
        </authorList>
    </citation>
    <scope>NUCLEOTIDE SEQUENCE</scope>
</reference>
<sequence>YINARIVAEKNFRKGDVFSTKMNIVGMRDLRTW</sequence>